<dbReference type="EMBL" id="BART01025241">
    <property type="protein sequence ID" value="GAG98476.1"/>
    <property type="molecule type" value="Genomic_DNA"/>
</dbReference>
<proteinExistence type="predicted"/>
<protein>
    <submittedName>
        <fullName evidence="2">Uncharacterized protein</fullName>
    </submittedName>
</protein>
<reference evidence="2" key="1">
    <citation type="journal article" date="2014" name="Front. Microbiol.">
        <title>High frequency of phylogenetically diverse reductive dehalogenase-homologous genes in deep subseafloor sedimentary metagenomes.</title>
        <authorList>
            <person name="Kawai M."/>
            <person name="Futagami T."/>
            <person name="Toyoda A."/>
            <person name="Takaki Y."/>
            <person name="Nishi S."/>
            <person name="Hori S."/>
            <person name="Arai W."/>
            <person name="Tsubouchi T."/>
            <person name="Morono Y."/>
            <person name="Uchiyama I."/>
            <person name="Ito T."/>
            <person name="Fujiyama A."/>
            <person name="Inagaki F."/>
            <person name="Takami H."/>
        </authorList>
    </citation>
    <scope>NUCLEOTIDE SEQUENCE</scope>
    <source>
        <strain evidence="2">Expedition CK06-06</strain>
    </source>
</reference>
<name>X1DPZ8_9ZZZZ</name>
<feature type="non-terminal residue" evidence="2">
    <location>
        <position position="1"/>
    </location>
</feature>
<evidence type="ECO:0000313" key="2">
    <source>
        <dbReference type="EMBL" id="GAG98476.1"/>
    </source>
</evidence>
<gene>
    <name evidence="2" type="ORF">S01H4_45353</name>
</gene>
<organism evidence="2">
    <name type="scientific">marine sediment metagenome</name>
    <dbReference type="NCBI Taxonomy" id="412755"/>
    <lineage>
        <taxon>unclassified sequences</taxon>
        <taxon>metagenomes</taxon>
        <taxon>ecological metagenomes</taxon>
    </lineage>
</organism>
<comment type="caution">
    <text evidence="2">The sequence shown here is derived from an EMBL/GenBank/DDBJ whole genome shotgun (WGS) entry which is preliminary data.</text>
</comment>
<feature type="region of interest" description="Disordered" evidence="1">
    <location>
        <begin position="72"/>
        <end position="98"/>
    </location>
</feature>
<accession>X1DPZ8</accession>
<sequence length="177" mass="20299">DELLTEHGSTIYTMQNEGDPYRRAECLLDLAAQVKKINERLQIARRSRPDPCQRSRQAAGFALMQLDRTVYESDDEDVSRTPPTQSVESDAEVDPPNACTTSTLKKDFTCFLNNDCYHKLHLRATEIDDFPSSVITWLENQVSQQEGWTISFMEAFYHPCITITKPTQVGEVMVERY</sequence>
<dbReference type="AlphaFoldDB" id="X1DPZ8"/>
<evidence type="ECO:0000256" key="1">
    <source>
        <dbReference type="SAM" id="MobiDB-lite"/>
    </source>
</evidence>